<name>A0A212JQ83_9BACT</name>
<feature type="transmembrane region" description="Helical" evidence="1">
    <location>
        <begin position="15"/>
        <end position="36"/>
    </location>
</feature>
<sequence>MENNNISLNKKYRNIVILSPFIIIILINIIVALSFGKLIEKRAFIPVILIEWCIFSFLIFRYGGINSVKN</sequence>
<reference evidence="2" key="1">
    <citation type="submission" date="2016-04" db="EMBL/GenBank/DDBJ databases">
        <authorList>
            <person name="Evans L.H."/>
            <person name="Alamgir A."/>
            <person name="Owens N."/>
            <person name="Weber N.D."/>
            <person name="Virtaneva K."/>
            <person name="Barbian K."/>
            <person name="Babar A."/>
            <person name="Rosenke K."/>
        </authorList>
    </citation>
    <scope>NUCLEOTIDE SEQUENCE</scope>
    <source>
        <strain evidence="2">86-1</strain>
    </source>
</reference>
<protein>
    <submittedName>
        <fullName evidence="2">Uncharacterized protein</fullName>
    </submittedName>
</protein>
<evidence type="ECO:0000313" key="2">
    <source>
        <dbReference type="EMBL" id="SBW01560.1"/>
    </source>
</evidence>
<evidence type="ECO:0000256" key="1">
    <source>
        <dbReference type="SAM" id="Phobius"/>
    </source>
</evidence>
<accession>A0A212JQ83</accession>
<keyword evidence="1" id="KW-0472">Membrane</keyword>
<keyword evidence="1" id="KW-1133">Transmembrane helix</keyword>
<keyword evidence="1" id="KW-0812">Transmembrane</keyword>
<dbReference type="AlphaFoldDB" id="A0A212JQ83"/>
<feature type="transmembrane region" description="Helical" evidence="1">
    <location>
        <begin position="43"/>
        <end position="63"/>
    </location>
</feature>
<gene>
    <name evidence="2" type="ORF">KL86DYS1_30017</name>
</gene>
<dbReference type="EMBL" id="FLUM01000003">
    <property type="protein sequence ID" value="SBW01560.1"/>
    <property type="molecule type" value="Genomic_DNA"/>
</dbReference>
<proteinExistence type="predicted"/>
<organism evidence="2">
    <name type="scientific">uncultured Dysgonomonas sp</name>
    <dbReference type="NCBI Taxonomy" id="206096"/>
    <lineage>
        <taxon>Bacteria</taxon>
        <taxon>Pseudomonadati</taxon>
        <taxon>Bacteroidota</taxon>
        <taxon>Bacteroidia</taxon>
        <taxon>Bacteroidales</taxon>
        <taxon>Dysgonomonadaceae</taxon>
        <taxon>Dysgonomonas</taxon>
        <taxon>environmental samples</taxon>
    </lineage>
</organism>
<dbReference type="RefSeq" id="WP_296941685.1">
    <property type="nucleotide sequence ID" value="NZ_LT599032.1"/>
</dbReference>